<dbReference type="InterPro" id="IPR049492">
    <property type="entry name" value="BD-FAE-like_dom"/>
</dbReference>
<feature type="domain" description="BD-FAE-like" evidence="2">
    <location>
        <begin position="30"/>
        <end position="197"/>
    </location>
</feature>
<accession>A0A094Q3H2</accession>
<gene>
    <name evidence="3" type="ORF">GM51_9445</name>
</gene>
<dbReference type="PANTHER" id="PTHR48081:SF33">
    <property type="entry name" value="KYNURENINE FORMAMIDASE"/>
    <property type="match status" value="1"/>
</dbReference>
<comment type="caution">
    <text evidence="3">The sequence shown here is derived from an EMBL/GenBank/DDBJ whole genome shotgun (WGS) entry which is preliminary data.</text>
</comment>
<dbReference type="Pfam" id="PF20434">
    <property type="entry name" value="BD-FAE"/>
    <property type="match status" value="1"/>
</dbReference>
<reference evidence="3" key="1">
    <citation type="submission" date="2014-06" db="EMBL/GenBank/DDBJ databases">
        <title>Key roles for freshwater Actinobacteria revealed by deep metagenomic sequencing.</title>
        <authorList>
            <person name="Ghai R."/>
            <person name="Mizuno C.M."/>
            <person name="Picazo A."/>
            <person name="Camacho A."/>
            <person name="Rodriguez-Valera F."/>
        </authorList>
    </citation>
    <scope>NUCLEOTIDE SEQUENCE</scope>
</reference>
<evidence type="ECO:0000259" key="2">
    <source>
        <dbReference type="Pfam" id="PF20434"/>
    </source>
</evidence>
<proteinExistence type="predicted"/>
<dbReference type="InterPro" id="IPR050300">
    <property type="entry name" value="GDXG_lipolytic_enzyme"/>
</dbReference>
<dbReference type="SUPFAM" id="SSF53474">
    <property type="entry name" value="alpha/beta-Hydrolases"/>
    <property type="match status" value="1"/>
</dbReference>
<protein>
    <recommendedName>
        <fullName evidence="2">BD-FAE-like domain-containing protein</fullName>
    </recommendedName>
</protein>
<name>A0A094Q3H2_9ZZZZ</name>
<dbReference type="PANTHER" id="PTHR48081">
    <property type="entry name" value="AB HYDROLASE SUPERFAMILY PROTEIN C4A8.06C"/>
    <property type="match status" value="1"/>
</dbReference>
<evidence type="ECO:0000313" key="3">
    <source>
        <dbReference type="EMBL" id="KGA17917.1"/>
    </source>
</evidence>
<organism evidence="3">
    <name type="scientific">freshwater metagenome</name>
    <dbReference type="NCBI Taxonomy" id="449393"/>
    <lineage>
        <taxon>unclassified sequences</taxon>
        <taxon>metagenomes</taxon>
        <taxon>ecological metagenomes</taxon>
    </lineage>
</organism>
<dbReference type="Gene3D" id="3.40.50.1820">
    <property type="entry name" value="alpha/beta hydrolase"/>
    <property type="match status" value="1"/>
</dbReference>
<sequence length="239" mass="26308">MDVEDRSVFELPYEKPDKTIAFGKSEDQVIDFYLPADLKKPLIVLIHGGYWRPEYDRKHLAPLARALANIGWPVALIEYRRIIGNPDAMMSDVISAIEEVSNSYSNLILIGHSAGGHLALVAAHKVNASAIIALAPLTNLLVAEKLDLDEGAVSDFLGAPAALRSDLDPTRLPVLTIPTTLIHGTLDLRVPINFSREYVAQKAGANVHFLEFEHLGHFELIDPRSEIFAEISRVLTSLS</sequence>
<evidence type="ECO:0000256" key="1">
    <source>
        <dbReference type="ARBA" id="ARBA00022801"/>
    </source>
</evidence>
<keyword evidence="1" id="KW-0378">Hydrolase</keyword>
<dbReference type="GO" id="GO:0016787">
    <property type="term" value="F:hydrolase activity"/>
    <property type="evidence" value="ECO:0007669"/>
    <property type="project" value="UniProtKB-KW"/>
</dbReference>
<dbReference type="AlphaFoldDB" id="A0A094Q3H2"/>
<dbReference type="EMBL" id="JNSL01000052">
    <property type="protein sequence ID" value="KGA17917.1"/>
    <property type="molecule type" value="Genomic_DNA"/>
</dbReference>
<dbReference type="InterPro" id="IPR029058">
    <property type="entry name" value="AB_hydrolase_fold"/>
</dbReference>